<reference evidence="1 2" key="1">
    <citation type="submission" date="2023-07" db="EMBL/GenBank/DDBJ databases">
        <authorList>
            <person name="Kim M.K."/>
        </authorList>
    </citation>
    <scope>NUCLEOTIDE SEQUENCE [LARGE SCALE GENOMIC DNA]</scope>
    <source>
        <strain evidence="1 2">KR1UV-12</strain>
    </source>
</reference>
<dbReference type="EMBL" id="JAUUDS010000002">
    <property type="protein sequence ID" value="MDP1026919.1"/>
    <property type="molecule type" value="Genomic_DNA"/>
</dbReference>
<evidence type="ECO:0000313" key="2">
    <source>
        <dbReference type="Proteomes" id="UP001230685"/>
    </source>
</evidence>
<keyword evidence="2" id="KW-1185">Reference proteome</keyword>
<organism evidence="1 2">
    <name type="scientific">Sphingomonas aurea</name>
    <dbReference type="NCBI Taxonomy" id="3063994"/>
    <lineage>
        <taxon>Bacteria</taxon>
        <taxon>Pseudomonadati</taxon>
        <taxon>Pseudomonadota</taxon>
        <taxon>Alphaproteobacteria</taxon>
        <taxon>Sphingomonadales</taxon>
        <taxon>Sphingomonadaceae</taxon>
        <taxon>Sphingomonas</taxon>
    </lineage>
</organism>
<accession>A0ABT9EIY1</accession>
<gene>
    <name evidence="1" type="ORF">Q5H91_06825</name>
</gene>
<protein>
    <submittedName>
        <fullName evidence="1">Type II toxin-antitoxin system VapB family antitoxin</fullName>
    </submittedName>
</protein>
<proteinExistence type="predicted"/>
<name>A0ABT9EIY1_9SPHN</name>
<comment type="caution">
    <text evidence="1">The sequence shown here is derived from an EMBL/GenBank/DDBJ whole genome shotgun (WGS) entry which is preliminary data.</text>
</comment>
<sequence>MQTTIMLDTDLVAGAVRIFGGDSEQEAVESALKAAMHVRRQSAIRELRGIGWEGDLEEMRLDTPRRTID</sequence>
<dbReference type="Proteomes" id="UP001230685">
    <property type="component" value="Unassembled WGS sequence"/>
</dbReference>
<dbReference type="InterPro" id="IPR019239">
    <property type="entry name" value="VapB_antitoxin"/>
</dbReference>
<dbReference type="RefSeq" id="WP_305172550.1">
    <property type="nucleotide sequence ID" value="NZ_JAUUDS010000002.1"/>
</dbReference>
<evidence type="ECO:0000313" key="1">
    <source>
        <dbReference type="EMBL" id="MDP1026919.1"/>
    </source>
</evidence>
<dbReference type="Pfam" id="PF09957">
    <property type="entry name" value="VapB_antitoxin"/>
    <property type="match status" value="1"/>
</dbReference>